<proteinExistence type="predicted"/>
<reference evidence="2 3" key="1">
    <citation type="submission" date="2022-11" db="EMBL/GenBank/DDBJ databases">
        <title>Minimal conservation of predation-associated metabolite biosynthetic gene clusters underscores biosynthetic potential of Myxococcota including descriptions for ten novel species: Archangium lansinium sp. nov., Myxococcus landrumus sp. nov., Nannocystis bai.</title>
        <authorList>
            <person name="Ahearne A."/>
            <person name="Stevens C."/>
            <person name="Dowd S."/>
        </authorList>
    </citation>
    <scope>NUCLEOTIDE SEQUENCE [LARGE SCALE GENOMIC DNA]</scope>
    <source>
        <strain evidence="2 3">NCELM</strain>
    </source>
</reference>
<comment type="caution">
    <text evidence="2">The sequence shown here is derived from an EMBL/GenBank/DDBJ whole genome shotgun (WGS) entry which is preliminary data.</text>
</comment>
<evidence type="ECO:0000313" key="3">
    <source>
        <dbReference type="Proteomes" id="UP001217838"/>
    </source>
</evidence>
<keyword evidence="3" id="KW-1185">Reference proteome</keyword>
<dbReference type="InterPro" id="IPR013517">
    <property type="entry name" value="FG-GAP"/>
</dbReference>
<dbReference type="Gene3D" id="2.130.10.130">
    <property type="entry name" value="Integrin alpha, N-terminal"/>
    <property type="match status" value="4"/>
</dbReference>
<dbReference type="PANTHER" id="PTHR46580">
    <property type="entry name" value="SENSOR KINASE-RELATED"/>
    <property type="match status" value="1"/>
</dbReference>
<dbReference type="EMBL" id="JAQNDN010000022">
    <property type="protein sequence ID" value="MDC0673686.1"/>
    <property type="molecule type" value="Genomic_DNA"/>
</dbReference>
<protein>
    <submittedName>
        <fullName evidence="2">VCBS repeat-containing protein</fullName>
    </submittedName>
</protein>
<name>A0ABT5BL60_9BACT</name>
<accession>A0ABT5BL60</accession>
<evidence type="ECO:0000256" key="1">
    <source>
        <dbReference type="ARBA" id="ARBA00022729"/>
    </source>
</evidence>
<dbReference type="PANTHER" id="PTHR46580:SF4">
    <property type="entry name" value="ATP_GTP-BINDING PROTEIN"/>
    <property type="match status" value="1"/>
</dbReference>
<dbReference type="SUPFAM" id="SSF69318">
    <property type="entry name" value="Integrin alpha N-terminal domain"/>
    <property type="match status" value="3"/>
</dbReference>
<dbReference type="Proteomes" id="UP001217838">
    <property type="component" value="Unassembled WGS sequence"/>
</dbReference>
<dbReference type="RefSeq" id="WP_272007365.1">
    <property type="nucleotide sequence ID" value="NZ_JAQNDN010000022.1"/>
</dbReference>
<gene>
    <name evidence="2" type="ORF">POL58_38430</name>
</gene>
<dbReference type="Pfam" id="PF13517">
    <property type="entry name" value="FG-GAP_3"/>
    <property type="match status" value="6"/>
</dbReference>
<evidence type="ECO:0000313" key="2">
    <source>
        <dbReference type="EMBL" id="MDC0673686.1"/>
    </source>
</evidence>
<dbReference type="InterPro" id="IPR028994">
    <property type="entry name" value="Integrin_alpha_N"/>
</dbReference>
<keyword evidence="1" id="KW-0732">Signal</keyword>
<sequence length="724" mass="74719">MSADLDGDAREELVVSLNEVSLPSQTGVAVLGNLGGATFAPPVVTAAGSTLDMQWGNWSIASADFDGDGAIDVTVADYEHDAVQVLRNLGDGTFAPAVSYFGMTDPRTVVPGDFDGDGKTDIVALTYQSEIVFLRNLGDGTFSVAGSVATGASSFLARPGAAADLDGDGDLDLALTSNDTDSVIIRFGAGDGTFPASTIIPTAEHPSSVAAVDFDADGHVDLAIGHGGNDSGVQLLWSLGGGNFDAPQHFAIDASYDDLVLVYPADMDDDGHVDIVTTSPESHQFNVLHNTGVGDFFDHGTWHAGQSPISLVARDVDEDGRRDLVVSNRDESTLTILRQHEDGSFGESPPRLDAVSVSGVLLEDVTGDGKIDVIDSATGGVRVLADDGAGNYLPAVQYPASVHAYTTPKSADLDADGDSDLLTWANQTVTVLLNQGDGTFTPTDYPGVPSSDILPGEFDGDGVLDLVSINSTSVALLHGLGGGTFGPPEAKLTGGYPAVSEAADLDGDGDLDLALQPEGQPHRIAVMRNDGAGGFTTTTVHTNSSSMWLLVRDLSGDGKPDLAVSESYTTLSVLVGNGDGTFLELGSHDMGVLQGKRILSADLDNDGVLDLVTPDEKWSYVGVLLGQGGGAFAPVVTYDTHANKNSYGHVVLADLDGDAALDLVAAGSALALVHNNGDGTFGPSTAYASLFNRGLAARDMNGDGKAEVVYGNSKGLFHVSSTCR</sequence>
<organism evidence="2 3">
    <name type="scientific">Nannocystis radixulma</name>
    <dbReference type="NCBI Taxonomy" id="2995305"/>
    <lineage>
        <taxon>Bacteria</taxon>
        <taxon>Pseudomonadati</taxon>
        <taxon>Myxococcota</taxon>
        <taxon>Polyangia</taxon>
        <taxon>Nannocystales</taxon>
        <taxon>Nannocystaceae</taxon>
        <taxon>Nannocystis</taxon>
    </lineage>
</organism>